<evidence type="ECO:0000256" key="2">
    <source>
        <dbReference type="ARBA" id="ARBA00007005"/>
    </source>
</evidence>
<dbReference type="GO" id="GO:0070403">
    <property type="term" value="F:NAD+ binding"/>
    <property type="evidence" value="ECO:0007669"/>
    <property type="project" value="InterPro"/>
</dbReference>
<keyword evidence="11" id="KW-0511">Multifunctional enzyme</keyword>
<dbReference type="KEGG" id="dtl:H8F01_21575"/>
<evidence type="ECO:0000256" key="11">
    <source>
        <dbReference type="ARBA" id="ARBA00023268"/>
    </source>
</evidence>
<comment type="similarity">
    <text evidence="2">In the central section; belongs to the 3-hydroxyacyl-CoA dehydrogenase family.</text>
</comment>
<sequence>MFEGLRFNHWKTSLDDSGIVTLSLDRAGANVNAISREVLDELGQIVERLAIEKPAGVLIHSAKPFGFAVGADIKEFVTYAQQGTVLENIQNGQRVYESLARLPCPTVAAIHGACMGGGTELILACRQRIAADDDKTRIGLPEVMLGIHPGWGGTARLPRLIGATDALPVMLTGKALSAKRALALGVVDRLAPPAELLAEARALLRRPHTRPFALRAKAWATNTWVARQILAPMVIKQTAAKVRKEHYPAPFALIDVWKRGNASIQQRLKLEARSVAKLAETSTAQNLIRIFFLQERLKGQGSGIDHGIKHVHVVGAGVMGGDIAAWAAFKGFEVTLQDREMKFIQPALDRARQLYEKKLKTADKVEATVRRLRADVEGKGVATADLAIEAIYENADAKKALYATIEPQFQSNELLATNTSSIPLDELRVGLKAPQRFLGLHFFNPVAQMPLVEVVRHDQLDADAEKRALAFCKAIGKLPVAVKGTPGFLVNRILMPYLLEAMRLYSEGVPGPVLDKEAKKFGMPMGPIELADTVGLDVCASVGKELAPFLGLELPPGLEDKLAAGKRGKKDGQGIYVWQDGKPQKPEVDPDYAVPADLQDRMILPMVNEAVACLADNVVDDAELLDAGVIFGTGFAPFRGGPIQYVRSEGATVIKGKLERLAQRYGERFTPKNGWDLPTLSKTGFDLPTAETEEAAVEA</sequence>
<evidence type="ECO:0000256" key="4">
    <source>
        <dbReference type="ARBA" id="ARBA00012076"/>
    </source>
</evidence>
<evidence type="ECO:0000259" key="15">
    <source>
        <dbReference type="Pfam" id="PF02737"/>
    </source>
</evidence>
<dbReference type="InterPro" id="IPR013328">
    <property type="entry name" value="6PGD_dom2"/>
</dbReference>
<evidence type="ECO:0000256" key="7">
    <source>
        <dbReference type="ARBA" id="ARBA00023002"/>
    </source>
</evidence>
<dbReference type="SUPFAM" id="SSF48179">
    <property type="entry name" value="6-phosphogluconate dehydrogenase C-terminal domain-like"/>
    <property type="match status" value="2"/>
</dbReference>
<keyword evidence="8" id="KW-0520">NAD</keyword>
<evidence type="ECO:0000256" key="6">
    <source>
        <dbReference type="ARBA" id="ARBA00022963"/>
    </source>
</evidence>
<keyword evidence="6" id="KW-0442">Lipid degradation</keyword>
<dbReference type="GO" id="GO:0016509">
    <property type="term" value="F:long-chain (3S)-3-hydroxyacyl-CoA dehydrogenase (NAD+) activity"/>
    <property type="evidence" value="ECO:0007669"/>
    <property type="project" value="TreeGrafter"/>
</dbReference>
<evidence type="ECO:0000256" key="13">
    <source>
        <dbReference type="SAM" id="Coils"/>
    </source>
</evidence>
<dbReference type="GO" id="GO:0004300">
    <property type="term" value="F:enoyl-CoA hydratase activity"/>
    <property type="evidence" value="ECO:0007669"/>
    <property type="project" value="UniProtKB-EC"/>
</dbReference>
<dbReference type="PANTHER" id="PTHR43612">
    <property type="entry name" value="TRIFUNCTIONAL ENZYME SUBUNIT ALPHA"/>
    <property type="match status" value="1"/>
</dbReference>
<evidence type="ECO:0000313" key="17">
    <source>
        <dbReference type="Proteomes" id="UP000515873"/>
    </source>
</evidence>
<dbReference type="InterPro" id="IPR008927">
    <property type="entry name" value="6-PGluconate_DH-like_C_sf"/>
</dbReference>
<evidence type="ECO:0000259" key="14">
    <source>
        <dbReference type="Pfam" id="PF00725"/>
    </source>
</evidence>
<organism evidence="16 17">
    <name type="scientific">Dyella telluris</name>
    <dbReference type="NCBI Taxonomy" id="2763498"/>
    <lineage>
        <taxon>Bacteria</taxon>
        <taxon>Pseudomonadati</taxon>
        <taxon>Pseudomonadota</taxon>
        <taxon>Gammaproteobacteria</taxon>
        <taxon>Lysobacterales</taxon>
        <taxon>Rhodanobacteraceae</taxon>
        <taxon>Dyella</taxon>
    </lineage>
</organism>
<keyword evidence="5" id="KW-0276">Fatty acid metabolism</keyword>
<protein>
    <recommendedName>
        <fullName evidence="4">enoyl-CoA hydratase</fullName>
        <ecNumber evidence="4">4.2.1.17</ecNumber>
    </recommendedName>
</protein>
<dbReference type="RefSeq" id="WP_187059424.1">
    <property type="nucleotide sequence ID" value="NZ_CP060412.1"/>
</dbReference>
<comment type="similarity">
    <text evidence="3">In the N-terminal section; belongs to the enoyl-CoA hydratase/isomerase family.</text>
</comment>
<evidence type="ECO:0000256" key="5">
    <source>
        <dbReference type="ARBA" id="ARBA00022832"/>
    </source>
</evidence>
<dbReference type="InterPro" id="IPR006108">
    <property type="entry name" value="3HC_DH_C"/>
</dbReference>
<dbReference type="Pfam" id="PF00378">
    <property type="entry name" value="ECH_1"/>
    <property type="match status" value="1"/>
</dbReference>
<evidence type="ECO:0000256" key="3">
    <source>
        <dbReference type="ARBA" id="ARBA00008750"/>
    </source>
</evidence>
<dbReference type="Gene3D" id="1.10.1040.10">
    <property type="entry name" value="N-(1-d-carboxylethyl)-l-norvaline Dehydrogenase, domain 2"/>
    <property type="match status" value="2"/>
</dbReference>
<gene>
    <name evidence="16" type="ORF">H8F01_21575</name>
</gene>
<reference evidence="16 17" key="1">
    <citation type="submission" date="2020-08" db="EMBL/GenBank/DDBJ databases">
        <title>Dyella sp. G9 isolated from forest soil.</title>
        <authorList>
            <person name="Fu J."/>
            <person name="Qiu L."/>
        </authorList>
    </citation>
    <scope>NUCLEOTIDE SEQUENCE [LARGE SCALE GENOMIC DNA]</scope>
    <source>
        <strain evidence="16 17">G9</strain>
    </source>
</reference>
<dbReference type="GO" id="GO:0016853">
    <property type="term" value="F:isomerase activity"/>
    <property type="evidence" value="ECO:0007669"/>
    <property type="project" value="UniProtKB-KW"/>
</dbReference>
<dbReference type="SUPFAM" id="SSF52096">
    <property type="entry name" value="ClpP/crotonase"/>
    <property type="match status" value="1"/>
</dbReference>
<feature type="coiled-coil region" evidence="13">
    <location>
        <begin position="348"/>
        <end position="375"/>
    </location>
</feature>
<accession>A0A7G8QB03</accession>
<dbReference type="InterPro" id="IPR006176">
    <property type="entry name" value="3-OHacyl-CoA_DH_NAD-bd"/>
</dbReference>
<keyword evidence="7" id="KW-0560">Oxidoreductase</keyword>
<keyword evidence="9" id="KW-0443">Lipid metabolism</keyword>
<evidence type="ECO:0000256" key="9">
    <source>
        <dbReference type="ARBA" id="ARBA00023098"/>
    </source>
</evidence>
<evidence type="ECO:0000256" key="10">
    <source>
        <dbReference type="ARBA" id="ARBA00023239"/>
    </source>
</evidence>
<dbReference type="InterPro" id="IPR029045">
    <property type="entry name" value="ClpP/crotonase-like_dom_sf"/>
</dbReference>
<evidence type="ECO:0000256" key="8">
    <source>
        <dbReference type="ARBA" id="ARBA00023027"/>
    </source>
</evidence>
<dbReference type="EMBL" id="CP060412">
    <property type="protein sequence ID" value="QNK03961.1"/>
    <property type="molecule type" value="Genomic_DNA"/>
</dbReference>
<evidence type="ECO:0000256" key="12">
    <source>
        <dbReference type="ARBA" id="ARBA00049556"/>
    </source>
</evidence>
<dbReference type="Pfam" id="PF00725">
    <property type="entry name" value="3HCDH"/>
    <property type="match status" value="1"/>
</dbReference>
<keyword evidence="10" id="KW-0456">Lyase</keyword>
<keyword evidence="16" id="KW-0413">Isomerase</keyword>
<comment type="catalytic activity">
    <reaction evidence="12">
        <text>a (3S)-3-hydroxyacyl-CoA + NAD(+) = a 3-oxoacyl-CoA + NADH + H(+)</text>
        <dbReference type="Rhea" id="RHEA:22432"/>
        <dbReference type="ChEBI" id="CHEBI:15378"/>
        <dbReference type="ChEBI" id="CHEBI:57318"/>
        <dbReference type="ChEBI" id="CHEBI:57540"/>
        <dbReference type="ChEBI" id="CHEBI:57945"/>
        <dbReference type="ChEBI" id="CHEBI:90726"/>
        <dbReference type="EC" id="1.1.1.35"/>
    </reaction>
</comment>
<evidence type="ECO:0000256" key="1">
    <source>
        <dbReference type="ARBA" id="ARBA00005005"/>
    </source>
</evidence>
<dbReference type="InterPro" id="IPR050136">
    <property type="entry name" value="FA_oxidation_alpha_subunit"/>
</dbReference>
<dbReference type="InterPro" id="IPR001753">
    <property type="entry name" value="Enoyl-CoA_hydra/iso"/>
</dbReference>
<dbReference type="Proteomes" id="UP000515873">
    <property type="component" value="Chromosome"/>
</dbReference>
<dbReference type="Gene3D" id="3.40.50.720">
    <property type="entry name" value="NAD(P)-binding Rossmann-like Domain"/>
    <property type="match status" value="1"/>
</dbReference>
<dbReference type="FunFam" id="3.90.226.10:FF:000011">
    <property type="entry name" value="Fatty acid oxidation complex subunit alpha"/>
    <property type="match status" value="1"/>
</dbReference>
<keyword evidence="13" id="KW-0175">Coiled coil</keyword>
<keyword evidence="17" id="KW-1185">Reference proteome</keyword>
<comment type="pathway">
    <text evidence="1">Lipid metabolism; fatty acid beta-oxidation.</text>
</comment>
<feature type="domain" description="3-hydroxyacyl-CoA dehydrogenase C-terminal" evidence="14">
    <location>
        <begin position="487"/>
        <end position="578"/>
    </location>
</feature>
<dbReference type="Pfam" id="PF02737">
    <property type="entry name" value="3HCDH_N"/>
    <property type="match status" value="1"/>
</dbReference>
<dbReference type="InterPro" id="IPR036291">
    <property type="entry name" value="NAD(P)-bd_dom_sf"/>
</dbReference>
<dbReference type="GO" id="GO:0006635">
    <property type="term" value="P:fatty acid beta-oxidation"/>
    <property type="evidence" value="ECO:0007669"/>
    <property type="project" value="UniProtKB-UniPathway"/>
</dbReference>
<dbReference type="AlphaFoldDB" id="A0A7G8QB03"/>
<name>A0A7G8QB03_9GAMM</name>
<proteinExistence type="inferred from homology"/>
<evidence type="ECO:0000313" key="16">
    <source>
        <dbReference type="EMBL" id="QNK03961.1"/>
    </source>
</evidence>
<dbReference type="UniPathway" id="UPA00659"/>
<feature type="domain" description="3-hydroxyacyl-CoA dehydrogenase NAD binding" evidence="15">
    <location>
        <begin position="310"/>
        <end position="483"/>
    </location>
</feature>
<dbReference type="PANTHER" id="PTHR43612:SF3">
    <property type="entry name" value="TRIFUNCTIONAL ENZYME SUBUNIT ALPHA, MITOCHONDRIAL"/>
    <property type="match status" value="1"/>
</dbReference>
<dbReference type="EC" id="4.2.1.17" evidence="4"/>
<dbReference type="SUPFAM" id="SSF51735">
    <property type="entry name" value="NAD(P)-binding Rossmann-fold domains"/>
    <property type="match status" value="1"/>
</dbReference>
<dbReference type="CDD" id="cd06558">
    <property type="entry name" value="crotonase-like"/>
    <property type="match status" value="1"/>
</dbReference>
<dbReference type="Gene3D" id="3.90.226.10">
    <property type="entry name" value="2-enoyl-CoA Hydratase, Chain A, domain 1"/>
    <property type="match status" value="1"/>
</dbReference>